<gene>
    <name evidence="11" type="ORF">P691DRAFT_777557</name>
</gene>
<reference evidence="11" key="1">
    <citation type="submission" date="2020-11" db="EMBL/GenBank/DDBJ databases">
        <authorList>
            <consortium name="DOE Joint Genome Institute"/>
            <person name="Ahrendt S."/>
            <person name="Riley R."/>
            <person name="Andreopoulos W."/>
            <person name="Labutti K."/>
            <person name="Pangilinan J."/>
            <person name="Ruiz-Duenas F.J."/>
            <person name="Barrasa J.M."/>
            <person name="Sanchez-Garcia M."/>
            <person name="Camarero S."/>
            <person name="Miyauchi S."/>
            <person name="Serrano A."/>
            <person name="Linde D."/>
            <person name="Babiker R."/>
            <person name="Drula E."/>
            <person name="Ayuso-Fernandez I."/>
            <person name="Pacheco R."/>
            <person name="Padilla G."/>
            <person name="Ferreira P."/>
            <person name="Barriuso J."/>
            <person name="Kellner H."/>
            <person name="Castanera R."/>
            <person name="Alfaro M."/>
            <person name="Ramirez L."/>
            <person name="Pisabarro A.G."/>
            <person name="Kuo A."/>
            <person name="Tritt A."/>
            <person name="Lipzen A."/>
            <person name="He G."/>
            <person name="Yan M."/>
            <person name="Ng V."/>
            <person name="Cullen D."/>
            <person name="Martin F."/>
            <person name="Rosso M.-N."/>
            <person name="Henrissat B."/>
            <person name="Hibbett D."/>
            <person name="Martinez A.T."/>
            <person name="Grigoriev I.V."/>
        </authorList>
    </citation>
    <scope>NUCLEOTIDE SEQUENCE</scope>
    <source>
        <strain evidence="11">MF-IS2</strain>
    </source>
</reference>
<dbReference type="Pfam" id="PF04718">
    <property type="entry name" value="ATP-synt_G"/>
    <property type="match status" value="1"/>
</dbReference>
<keyword evidence="8" id="KW-0472">Membrane</keyword>
<evidence type="ECO:0000256" key="10">
    <source>
        <dbReference type="SAM" id="MobiDB-lite"/>
    </source>
</evidence>
<evidence type="ECO:0000256" key="2">
    <source>
        <dbReference type="ARBA" id="ARBA00005699"/>
    </source>
</evidence>
<keyword evidence="7" id="KW-0496">Mitochondrion</keyword>
<accession>A0A9P6C1D9</accession>
<dbReference type="EMBL" id="MU151300">
    <property type="protein sequence ID" value="KAF9445449.1"/>
    <property type="molecule type" value="Genomic_DNA"/>
</dbReference>
<dbReference type="GO" id="GO:0015986">
    <property type="term" value="P:proton motive force-driven ATP synthesis"/>
    <property type="evidence" value="ECO:0007669"/>
    <property type="project" value="InterPro"/>
</dbReference>
<keyword evidence="12" id="KW-1185">Reference proteome</keyword>
<dbReference type="GO" id="GO:0045259">
    <property type="term" value="C:proton-transporting ATP synthase complex"/>
    <property type="evidence" value="ECO:0007669"/>
    <property type="project" value="UniProtKB-KW"/>
</dbReference>
<evidence type="ECO:0000256" key="7">
    <source>
        <dbReference type="ARBA" id="ARBA00023128"/>
    </source>
</evidence>
<evidence type="ECO:0000256" key="8">
    <source>
        <dbReference type="ARBA" id="ARBA00023136"/>
    </source>
</evidence>
<dbReference type="GO" id="GO:0031966">
    <property type="term" value="C:mitochondrial membrane"/>
    <property type="evidence" value="ECO:0007669"/>
    <property type="project" value="UniProtKB-SubCell"/>
</dbReference>
<dbReference type="GO" id="GO:0015078">
    <property type="term" value="F:proton transmembrane transporter activity"/>
    <property type="evidence" value="ECO:0007669"/>
    <property type="project" value="InterPro"/>
</dbReference>
<dbReference type="Proteomes" id="UP000807342">
    <property type="component" value="Unassembled WGS sequence"/>
</dbReference>
<evidence type="ECO:0000313" key="12">
    <source>
        <dbReference type="Proteomes" id="UP000807342"/>
    </source>
</evidence>
<comment type="subcellular location">
    <subcellularLocation>
        <location evidence="1">Mitochondrion membrane</location>
    </subcellularLocation>
</comment>
<dbReference type="OrthoDB" id="437at2759"/>
<keyword evidence="6" id="KW-0406">Ion transport</keyword>
<keyword evidence="4" id="KW-0138">CF(0)</keyword>
<comment type="similarity">
    <text evidence="2">Belongs to the ATPase g subunit family.</text>
</comment>
<protein>
    <submittedName>
        <fullName evidence="11">Uncharacterized protein</fullName>
    </submittedName>
</protein>
<keyword evidence="5" id="KW-0375">Hydrogen ion transport</keyword>
<evidence type="ECO:0000256" key="1">
    <source>
        <dbReference type="ARBA" id="ARBA00004325"/>
    </source>
</evidence>
<evidence type="ECO:0000256" key="9">
    <source>
        <dbReference type="ARBA" id="ARBA00023310"/>
    </source>
</evidence>
<evidence type="ECO:0000313" key="11">
    <source>
        <dbReference type="EMBL" id="KAF9445449.1"/>
    </source>
</evidence>
<proteinExistence type="inferred from homology"/>
<evidence type="ECO:0000256" key="3">
    <source>
        <dbReference type="ARBA" id="ARBA00022448"/>
    </source>
</evidence>
<organism evidence="11 12">
    <name type="scientific">Macrolepiota fuliginosa MF-IS2</name>
    <dbReference type="NCBI Taxonomy" id="1400762"/>
    <lineage>
        <taxon>Eukaryota</taxon>
        <taxon>Fungi</taxon>
        <taxon>Dikarya</taxon>
        <taxon>Basidiomycota</taxon>
        <taxon>Agaricomycotina</taxon>
        <taxon>Agaricomycetes</taxon>
        <taxon>Agaricomycetidae</taxon>
        <taxon>Agaricales</taxon>
        <taxon>Agaricineae</taxon>
        <taxon>Agaricaceae</taxon>
        <taxon>Macrolepiota</taxon>
    </lineage>
</organism>
<sequence>MHAVQASSAVLRRSIARSAVRKPNSVRFNSTSTEKKAQDTLGNAQKTAGKAWDSLVQFLGPAGQKIGNLLGGYKEPLVYNFSVAREVAKRIYVGEGLQPPSLSQFSEAYRQLWSNATQVAYWRGLVQSGQVAQVGIYGLQAYGIYKIGEILGRRHLIGYPVHQH</sequence>
<comment type="caution">
    <text evidence="11">The sequence shown here is derived from an EMBL/GenBank/DDBJ whole genome shotgun (WGS) entry which is preliminary data.</text>
</comment>
<keyword evidence="9" id="KW-0066">ATP synthesis</keyword>
<dbReference type="InterPro" id="IPR006808">
    <property type="entry name" value="ATP_synth_F0_gsu_mt"/>
</dbReference>
<keyword evidence="3" id="KW-0813">Transport</keyword>
<name>A0A9P6C1D9_9AGAR</name>
<evidence type="ECO:0000256" key="5">
    <source>
        <dbReference type="ARBA" id="ARBA00022781"/>
    </source>
</evidence>
<dbReference type="AlphaFoldDB" id="A0A9P6C1D9"/>
<evidence type="ECO:0000256" key="4">
    <source>
        <dbReference type="ARBA" id="ARBA00022547"/>
    </source>
</evidence>
<feature type="region of interest" description="Disordered" evidence="10">
    <location>
        <begin position="22"/>
        <end position="43"/>
    </location>
</feature>
<evidence type="ECO:0000256" key="6">
    <source>
        <dbReference type="ARBA" id="ARBA00023065"/>
    </source>
</evidence>